<dbReference type="EMBL" id="JAECZC010000076">
    <property type="protein sequence ID" value="MBH8565925.1"/>
    <property type="molecule type" value="Genomic_DNA"/>
</dbReference>
<protein>
    <submittedName>
        <fullName evidence="1">Uncharacterized protein</fullName>
    </submittedName>
</protein>
<dbReference type="RefSeq" id="WP_198127708.1">
    <property type="nucleotide sequence ID" value="NZ_JAECZC010000076.1"/>
</dbReference>
<name>A0A8J7HYF0_9NOST</name>
<dbReference type="AlphaFoldDB" id="A0A8J7HYF0"/>
<accession>A0A8J7HYF0</accession>
<organism evidence="1 2">
    <name type="scientific">Amazonocrinis nigriterrae CENA67</name>
    <dbReference type="NCBI Taxonomy" id="2794033"/>
    <lineage>
        <taxon>Bacteria</taxon>
        <taxon>Bacillati</taxon>
        <taxon>Cyanobacteriota</taxon>
        <taxon>Cyanophyceae</taxon>
        <taxon>Nostocales</taxon>
        <taxon>Nostocaceae</taxon>
        <taxon>Amazonocrinis</taxon>
        <taxon>Amazonocrinis nigriterrae</taxon>
    </lineage>
</organism>
<proteinExistence type="predicted"/>
<reference evidence="1 2" key="1">
    <citation type="journal article" date="2021" name="Int. J. Syst. Evol. Microbiol.">
        <title>Amazonocrinis nigriterrae gen. nov., sp. nov., Atlanticothrix silvestris gen. nov., sp. nov. and Dendronalium phyllosphericum gen. nov., sp. nov., nostocacean cyanobacteria from Brazilian environments.</title>
        <authorList>
            <person name="Alvarenga D.O."/>
            <person name="Andreote A.P.D."/>
            <person name="Branco L.H.Z."/>
            <person name="Delbaje E."/>
            <person name="Cruz R.B."/>
            <person name="Varani A.M."/>
            <person name="Fiore M.F."/>
        </authorList>
    </citation>
    <scope>NUCLEOTIDE SEQUENCE [LARGE SCALE GENOMIC DNA]</scope>
    <source>
        <strain evidence="1 2">CENA67</strain>
    </source>
</reference>
<evidence type="ECO:0000313" key="2">
    <source>
        <dbReference type="Proteomes" id="UP000632766"/>
    </source>
</evidence>
<evidence type="ECO:0000313" key="1">
    <source>
        <dbReference type="EMBL" id="MBH8565925.1"/>
    </source>
</evidence>
<keyword evidence="2" id="KW-1185">Reference proteome</keyword>
<sequence>MVSPIDRKDLSPSVVNAGVFCLAHHNAPAPSLKFPLYETRLRERLKKSDRN</sequence>
<dbReference type="Proteomes" id="UP000632766">
    <property type="component" value="Unassembled WGS sequence"/>
</dbReference>
<comment type="caution">
    <text evidence="1">The sequence shown here is derived from an EMBL/GenBank/DDBJ whole genome shotgun (WGS) entry which is preliminary data.</text>
</comment>
<gene>
    <name evidence="1" type="ORF">I8748_27790</name>
</gene>